<accession>A0ACB9UAY9</accession>
<evidence type="ECO:0000313" key="1">
    <source>
        <dbReference type="EMBL" id="KAI4561985.1"/>
    </source>
</evidence>
<dbReference type="Proteomes" id="UP001057279">
    <property type="component" value="Linkage Group LG21"/>
</dbReference>
<evidence type="ECO:0000313" key="2">
    <source>
        <dbReference type="Proteomes" id="UP001057279"/>
    </source>
</evidence>
<keyword evidence="2" id="KW-1185">Reference proteome</keyword>
<comment type="caution">
    <text evidence="1">The sequence shown here is derived from an EMBL/GenBank/DDBJ whole genome shotgun (WGS) entry which is preliminary data.</text>
</comment>
<name>A0ACB9UAY9_9CETA</name>
<reference evidence="1" key="1">
    <citation type="submission" date="2022-03" db="EMBL/GenBank/DDBJ databases">
        <title>Genomic analyses of argali, domestic sheep and their hybrids provide insights into chromosomal evolution, heterosis and genetic basis of agronomic traits.</title>
        <authorList>
            <person name="Li M."/>
        </authorList>
    </citation>
    <scope>NUCLEOTIDE SEQUENCE</scope>
    <source>
        <strain evidence="1">F1 hybrid</strain>
    </source>
</reference>
<protein>
    <submittedName>
        <fullName evidence="1">Uncharacterized protein</fullName>
    </submittedName>
</protein>
<proteinExistence type="predicted"/>
<gene>
    <name evidence="1" type="ORF">MJG53_017039</name>
</gene>
<dbReference type="EMBL" id="CM043046">
    <property type="protein sequence ID" value="KAI4561985.1"/>
    <property type="molecule type" value="Genomic_DNA"/>
</dbReference>
<sequence length="261" mass="28899">MCFVFSNRYKLQTWQQLWLWLAEAEQTLGSPNTDEQIQEVKSNLDNPNFKMAAEEEKQLPRALMVHVHTFAHCCPKAAGIIHPGATPCYVGNNTDLIVLRNAFDLLLPKLARDLGMDLQNLKRVRDELCFQGVKGATGTQASSLQLSEGGDQKGEQLDKTVTEKAGFKRVFIFTGETYARKVDVEVLFVLTRLGASVHRICTDIRLLANLKELQESFEKQQIGASATLSAEPYTLRAAPQPGPSPDDPRRGTPADSVCAVV</sequence>
<organism evidence="1 2">
    <name type="scientific">Ovis ammon polii x Ovis aries</name>
    <dbReference type="NCBI Taxonomy" id="2918886"/>
    <lineage>
        <taxon>Eukaryota</taxon>
        <taxon>Metazoa</taxon>
        <taxon>Chordata</taxon>
        <taxon>Craniata</taxon>
        <taxon>Vertebrata</taxon>
        <taxon>Euteleostomi</taxon>
        <taxon>Mammalia</taxon>
        <taxon>Eutheria</taxon>
        <taxon>Laurasiatheria</taxon>
        <taxon>Artiodactyla</taxon>
        <taxon>Ruminantia</taxon>
        <taxon>Pecora</taxon>
        <taxon>Bovidae</taxon>
        <taxon>Caprinae</taxon>
        <taxon>Ovis</taxon>
    </lineage>
</organism>